<feature type="coiled-coil region" evidence="1">
    <location>
        <begin position="147"/>
        <end position="228"/>
    </location>
</feature>
<protein>
    <submittedName>
        <fullName evidence="3">Uncharacterized protein</fullName>
    </submittedName>
</protein>
<feature type="region of interest" description="Disordered" evidence="2">
    <location>
        <begin position="58"/>
        <end position="85"/>
    </location>
</feature>
<dbReference type="GeneID" id="5045393"/>
<dbReference type="AlphaFoldDB" id="A0EA89"/>
<dbReference type="HOGENOM" id="CLU_588602_0_0_1"/>
<dbReference type="InParanoid" id="A0EA89"/>
<dbReference type="EMBL" id="CT868667">
    <property type="protein sequence ID" value="CAK92206.1"/>
    <property type="molecule type" value="Genomic_DNA"/>
</dbReference>
<dbReference type="Proteomes" id="UP000000600">
    <property type="component" value="Unassembled WGS sequence"/>
</dbReference>
<evidence type="ECO:0000313" key="3">
    <source>
        <dbReference type="EMBL" id="CAK92206.1"/>
    </source>
</evidence>
<keyword evidence="4" id="KW-1185">Reference proteome</keyword>
<keyword evidence="1" id="KW-0175">Coiled coil</keyword>
<name>A0EA89_PARTE</name>
<dbReference type="RefSeq" id="XP_001459603.1">
    <property type="nucleotide sequence ID" value="XM_001459566.1"/>
</dbReference>
<feature type="coiled-coil region" evidence="1">
    <location>
        <begin position="405"/>
        <end position="473"/>
    </location>
</feature>
<evidence type="ECO:0000256" key="1">
    <source>
        <dbReference type="SAM" id="Coils"/>
    </source>
</evidence>
<gene>
    <name evidence="3" type="ORF">GSPATT00024938001</name>
</gene>
<proteinExistence type="predicted"/>
<sequence>MLQSISISDYKQSPQSIFNSLQSQGVIRSVNLNSGIKSSAIKSSGSKRLHSECNSELQLSVSSENSKQRSFSMQSNRPTITRQLSHNQSIIDTVNKKIVSETKENKFVSINQHEQVQQVSDFNQKNSKEQHTLINLQNKVTILIDENQKLILINEQLMQELEKAKIAYETNNQTVLLQSLQRETQSLQQTVLQYKKVNNQQSQQILELQQILNEREELNIEQKSITNQQLIESQQANKIFKEQFLQLSQKYLLKCFELERLQIVEKAWSDKINIVLKENENLNLMLQQRLNEQIQLQQQYKQQNEIIIKLEQEICYLQSQQKEHSYIITKKNQDQIQIIADLNKQFELKNEENKKLNELIQQQEYKWRQSCIEFEKEMKQSYSTKLNLEIKHQVQIIRDDYQKSLMNYAQTIAVLQGQMQILQKQNEQLHRVNSQNSNLKEWKHEKQLYFEIIQELQQKVTELTSQLATILNYNSNYVSDYNSLGIQEQLNKLEDCQKYNQKMYKKCQQIFNQKFYV</sequence>
<organism evidence="3 4">
    <name type="scientific">Paramecium tetraurelia</name>
    <dbReference type="NCBI Taxonomy" id="5888"/>
    <lineage>
        <taxon>Eukaryota</taxon>
        <taxon>Sar</taxon>
        <taxon>Alveolata</taxon>
        <taxon>Ciliophora</taxon>
        <taxon>Intramacronucleata</taxon>
        <taxon>Oligohymenophorea</taxon>
        <taxon>Peniculida</taxon>
        <taxon>Parameciidae</taxon>
        <taxon>Paramecium</taxon>
    </lineage>
</organism>
<dbReference type="OMA" id="LMNYAQT"/>
<dbReference type="STRING" id="5888.A0EA89"/>
<dbReference type="OrthoDB" id="306684at2759"/>
<reference evidence="3 4" key="1">
    <citation type="journal article" date="2006" name="Nature">
        <title>Global trends of whole-genome duplications revealed by the ciliate Paramecium tetraurelia.</title>
        <authorList>
            <consortium name="Genoscope"/>
            <person name="Aury J.-M."/>
            <person name="Jaillon O."/>
            <person name="Duret L."/>
            <person name="Noel B."/>
            <person name="Jubin C."/>
            <person name="Porcel B.M."/>
            <person name="Segurens B."/>
            <person name="Daubin V."/>
            <person name="Anthouard V."/>
            <person name="Aiach N."/>
            <person name="Arnaiz O."/>
            <person name="Billaut A."/>
            <person name="Beisson J."/>
            <person name="Blanc I."/>
            <person name="Bouhouche K."/>
            <person name="Camara F."/>
            <person name="Duharcourt S."/>
            <person name="Guigo R."/>
            <person name="Gogendeau D."/>
            <person name="Katinka M."/>
            <person name="Keller A.-M."/>
            <person name="Kissmehl R."/>
            <person name="Klotz C."/>
            <person name="Koll F."/>
            <person name="Le Moue A."/>
            <person name="Lepere C."/>
            <person name="Malinsky S."/>
            <person name="Nowacki M."/>
            <person name="Nowak J.K."/>
            <person name="Plattner H."/>
            <person name="Poulain J."/>
            <person name="Ruiz F."/>
            <person name="Serrano V."/>
            <person name="Zagulski M."/>
            <person name="Dessen P."/>
            <person name="Betermier M."/>
            <person name="Weissenbach J."/>
            <person name="Scarpelli C."/>
            <person name="Schachter V."/>
            <person name="Sperling L."/>
            <person name="Meyer E."/>
            <person name="Cohen J."/>
            <person name="Wincker P."/>
        </authorList>
    </citation>
    <scope>NUCLEOTIDE SEQUENCE [LARGE SCALE GENOMIC DNA]</scope>
    <source>
        <strain evidence="3 4">Stock d4-2</strain>
    </source>
</reference>
<feature type="coiled-coil region" evidence="1">
    <location>
        <begin position="339"/>
        <end position="366"/>
    </location>
</feature>
<dbReference type="KEGG" id="ptm:GSPATT00024938001"/>
<evidence type="ECO:0000256" key="2">
    <source>
        <dbReference type="SAM" id="MobiDB-lite"/>
    </source>
</evidence>
<evidence type="ECO:0000313" key="4">
    <source>
        <dbReference type="Proteomes" id="UP000000600"/>
    </source>
</evidence>
<accession>A0EA89</accession>